<dbReference type="EMBL" id="AVOT02004988">
    <property type="protein sequence ID" value="MBW0477939.1"/>
    <property type="molecule type" value="Genomic_DNA"/>
</dbReference>
<evidence type="ECO:0000313" key="1">
    <source>
        <dbReference type="EMBL" id="MBW0477939.1"/>
    </source>
</evidence>
<organism evidence="1 2">
    <name type="scientific">Austropuccinia psidii MF-1</name>
    <dbReference type="NCBI Taxonomy" id="1389203"/>
    <lineage>
        <taxon>Eukaryota</taxon>
        <taxon>Fungi</taxon>
        <taxon>Dikarya</taxon>
        <taxon>Basidiomycota</taxon>
        <taxon>Pucciniomycotina</taxon>
        <taxon>Pucciniomycetes</taxon>
        <taxon>Pucciniales</taxon>
        <taxon>Sphaerophragmiaceae</taxon>
        <taxon>Austropuccinia</taxon>
    </lineage>
</organism>
<name>A0A9Q3GSZ8_9BASI</name>
<proteinExistence type="predicted"/>
<protein>
    <submittedName>
        <fullName evidence="1">Uncharacterized protein</fullName>
    </submittedName>
</protein>
<comment type="caution">
    <text evidence="1">The sequence shown here is derived from an EMBL/GenBank/DDBJ whole genome shotgun (WGS) entry which is preliminary data.</text>
</comment>
<accession>A0A9Q3GSZ8</accession>
<keyword evidence="2" id="KW-1185">Reference proteome</keyword>
<evidence type="ECO:0000313" key="2">
    <source>
        <dbReference type="Proteomes" id="UP000765509"/>
    </source>
</evidence>
<reference evidence="1" key="1">
    <citation type="submission" date="2021-03" db="EMBL/GenBank/DDBJ databases">
        <title>Draft genome sequence of rust myrtle Austropuccinia psidii MF-1, a brazilian biotype.</title>
        <authorList>
            <person name="Quecine M.C."/>
            <person name="Pachon D.M.R."/>
            <person name="Bonatelli M.L."/>
            <person name="Correr F.H."/>
            <person name="Franceschini L.M."/>
            <person name="Leite T.F."/>
            <person name="Margarido G.R.A."/>
            <person name="Almeida C.A."/>
            <person name="Ferrarezi J.A."/>
            <person name="Labate C.A."/>
        </authorList>
    </citation>
    <scope>NUCLEOTIDE SEQUENCE</scope>
    <source>
        <strain evidence="1">MF-1</strain>
    </source>
</reference>
<dbReference type="AlphaFoldDB" id="A0A9Q3GSZ8"/>
<sequence>MSELPEKIPLIILDSSESPSLFVTHHTKYMVELQSFPRFEWDFFIIDTPKGEDLILVFDFLNHLNPSIGWRKGMITLNAYHKNYYDSSNSFSNEFPSAKLFAALVGDSRTPSFIFCPYSFPQLSSFITIL</sequence>
<gene>
    <name evidence="1" type="ORF">O181_017654</name>
</gene>
<dbReference type="OrthoDB" id="300709at2759"/>
<dbReference type="Proteomes" id="UP000765509">
    <property type="component" value="Unassembled WGS sequence"/>
</dbReference>